<evidence type="ECO:0000313" key="3">
    <source>
        <dbReference type="Proteomes" id="UP000557772"/>
    </source>
</evidence>
<accession>A0A849ADL0</accession>
<dbReference type="Proteomes" id="UP000557772">
    <property type="component" value="Unassembled WGS sequence"/>
</dbReference>
<dbReference type="EMBL" id="JABENB010000001">
    <property type="protein sequence ID" value="NNG37843.1"/>
    <property type="molecule type" value="Genomic_DNA"/>
</dbReference>
<proteinExistence type="predicted"/>
<dbReference type="SUPFAM" id="SSF53474">
    <property type="entry name" value="alpha/beta-Hydrolases"/>
    <property type="match status" value="1"/>
</dbReference>
<evidence type="ECO:0000313" key="2">
    <source>
        <dbReference type="EMBL" id="NNG37843.1"/>
    </source>
</evidence>
<dbReference type="Pfam" id="PF00561">
    <property type="entry name" value="Abhydrolase_1"/>
    <property type="match status" value="1"/>
</dbReference>
<dbReference type="AlphaFoldDB" id="A0A849ADL0"/>
<dbReference type="PANTHER" id="PTHR43798">
    <property type="entry name" value="MONOACYLGLYCEROL LIPASE"/>
    <property type="match status" value="1"/>
</dbReference>
<evidence type="ECO:0000259" key="1">
    <source>
        <dbReference type="Pfam" id="PF00561"/>
    </source>
</evidence>
<dbReference type="GO" id="GO:0047372">
    <property type="term" value="F:monoacylglycerol lipase activity"/>
    <property type="evidence" value="ECO:0007669"/>
    <property type="project" value="TreeGrafter"/>
</dbReference>
<keyword evidence="2" id="KW-0378">Hydrolase</keyword>
<dbReference type="PANTHER" id="PTHR43798:SF5">
    <property type="entry name" value="MONOACYLGLYCEROL LIPASE ABHD6"/>
    <property type="match status" value="1"/>
</dbReference>
<dbReference type="InterPro" id="IPR000073">
    <property type="entry name" value="AB_hydrolase_1"/>
</dbReference>
<sequence length="275" mass="29433">MSAHALPSSTARTSLLPTKDGALEYLVTGSGDPTTVFAHGLAGSIATTRPFGGSVPGSRAFFHFRGHGASSSPETPWTYAALAGELAAVADHVGATQALGVSMGAGALCHLLESQPDRFERIVLVIPAVLDLPRQDAALDRLVEMGELAQERDVDGVAELLLAEQPEQQRGRPEVVGWCRDQAATIVRTDVSRALRTIPYEVAMTDRQALRKVTAPVLVLAQEDDPAHPVHVAEELAALLPDARLEVLPPGGILWTHRSRVRSLIGDFLTRKARR</sequence>
<keyword evidence="3" id="KW-1185">Reference proteome</keyword>
<dbReference type="Gene3D" id="3.40.50.1820">
    <property type="entry name" value="alpha/beta hydrolase"/>
    <property type="match status" value="1"/>
</dbReference>
<gene>
    <name evidence="2" type="ORF">HJ588_00950</name>
</gene>
<protein>
    <submittedName>
        <fullName evidence="2">Alpha/beta hydrolase</fullName>
    </submittedName>
</protein>
<name>A0A849ADL0_9MICO</name>
<dbReference type="GO" id="GO:0046464">
    <property type="term" value="P:acylglycerol catabolic process"/>
    <property type="evidence" value="ECO:0007669"/>
    <property type="project" value="TreeGrafter"/>
</dbReference>
<dbReference type="InterPro" id="IPR050266">
    <property type="entry name" value="AB_hydrolase_sf"/>
</dbReference>
<reference evidence="2 3" key="1">
    <citation type="submission" date="2020-05" db="EMBL/GenBank/DDBJ databases">
        <title>Flexivirga sp. ID2601S isolated from air conditioner.</title>
        <authorList>
            <person name="Kim D.H."/>
        </authorList>
    </citation>
    <scope>NUCLEOTIDE SEQUENCE [LARGE SCALE GENOMIC DNA]</scope>
    <source>
        <strain evidence="2 3">ID2601S</strain>
    </source>
</reference>
<dbReference type="InterPro" id="IPR029058">
    <property type="entry name" value="AB_hydrolase_fold"/>
</dbReference>
<comment type="caution">
    <text evidence="2">The sequence shown here is derived from an EMBL/GenBank/DDBJ whole genome shotgun (WGS) entry which is preliminary data.</text>
</comment>
<dbReference type="GO" id="GO:0016020">
    <property type="term" value="C:membrane"/>
    <property type="evidence" value="ECO:0007669"/>
    <property type="project" value="TreeGrafter"/>
</dbReference>
<feature type="domain" description="AB hydrolase-1" evidence="1">
    <location>
        <begin position="62"/>
        <end position="252"/>
    </location>
</feature>
<organism evidence="2 3">
    <name type="scientific">Flexivirga aerilata</name>
    <dbReference type="NCBI Taxonomy" id="1656889"/>
    <lineage>
        <taxon>Bacteria</taxon>
        <taxon>Bacillati</taxon>
        <taxon>Actinomycetota</taxon>
        <taxon>Actinomycetes</taxon>
        <taxon>Micrococcales</taxon>
        <taxon>Dermacoccaceae</taxon>
        <taxon>Flexivirga</taxon>
    </lineage>
</organism>